<evidence type="ECO:0000256" key="1">
    <source>
        <dbReference type="SAM" id="MobiDB-lite"/>
    </source>
</evidence>
<dbReference type="Proteomes" id="UP000248483">
    <property type="component" value="Unplaced"/>
</dbReference>
<proteinExistence type="predicted"/>
<dbReference type="GeneID" id="111177934"/>
<name>A0A2Y9NSI7_DELLE</name>
<reference evidence="3" key="1">
    <citation type="submission" date="2025-08" db="UniProtKB">
        <authorList>
            <consortium name="RefSeq"/>
        </authorList>
    </citation>
    <scope>IDENTIFICATION</scope>
    <source>
        <tissue evidence="3">Blood</tissue>
    </source>
</reference>
<feature type="compositionally biased region" description="Low complexity" evidence="1">
    <location>
        <begin position="137"/>
        <end position="147"/>
    </location>
</feature>
<feature type="compositionally biased region" description="Pro residues" evidence="1">
    <location>
        <begin position="125"/>
        <end position="136"/>
    </location>
</feature>
<dbReference type="KEGG" id="dle:111177934"/>
<dbReference type="AlphaFoldDB" id="A0A2Y9NSI7"/>
<sequence length="293" mass="32413">MIGIREQKRNEQSHAAFIILHKGYGWRTPPHQSLCGAIGLRATQAWISRVRRRETADLTSRSSRGWLSSFRARWGPSSNPGGRVGASCRPEQACGSSSLRPPHPFSSTPWVPKLRPSSPSLFPETPVPQLPAPPGRAPAGPGQAAAPRSRRGRAAAAFRPRTRRPVSRRGPSWPGSASGPLRCQRSTECLHFDLFKELHLGPKANATCFSVSSRQTPFSGVHHYELPSQTCFCCIPQILNTEGCFSFPKHTVKKKQTQRGLCCRCQTERSRPGLLSMPGLQGKERAVWHHKQH</sequence>
<dbReference type="RefSeq" id="XP_022435906.1">
    <property type="nucleotide sequence ID" value="XM_022580198.1"/>
</dbReference>
<gene>
    <name evidence="3" type="primary">LOC111177934</name>
</gene>
<feature type="region of interest" description="Disordered" evidence="1">
    <location>
        <begin position="71"/>
        <end position="179"/>
    </location>
</feature>
<accession>A0A2Y9NSI7</accession>
<keyword evidence="2" id="KW-1185">Reference proteome</keyword>
<evidence type="ECO:0000313" key="3">
    <source>
        <dbReference type="RefSeq" id="XP_022435906.1"/>
    </source>
</evidence>
<dbReference type="InParanoid" id="A0A2Y9NSI7"/>
<evidence type="ECO:0000313" key="2">
    <source>
        <dbReference type="Proteomes" id="UP000248483"/>
    </source>
</evidence>
<organism evidence="2 3">
    <name type="scientific">Delphinapterus leucas</name>
    <name type="common">Beluga whale</name>
    <dbReference type="NCBI Taxonomy" id="9749"/>
    <lineage>
        <taxon>Eukaryota</taxon>
        <taxon>Metazoa</taxon>
        <taxon>Chordata</taxon>
        <taxon>Craniata</taxon>
        <taxon>Vertebrata</taxon>
        <taxon>Euteleostomi</taxon>
        <taxon>Mammalia</taxon>
        <taxon>Eutheria</taxon>
        <taxon>Laurasiatheria</taxon>
        <taxon>Artiodactyla</taxon>
        <taxon>Whippomorpha</taxon>
        <taxon>Cetacea</taxon>
        <taxon>Odontoceti</taxon>
        <taxon>Monodontidae</taxon>
        <taxon>Delphinapterus</taxon>
    </lineage>
</organism>
<protein>
    <submittedName>
        <fullName evidence="3">Uncharacterized protein LOC111177934</fullName>
    </submittedName>
</protein>
<feature type="compositionally biased region" description="Polar residues" evidence="1">
    <location>
        <begin position="94"/>
        <end position="109"/>
    </location>
</feature>